<dbReference type="EMBL" id="JAAIUW010000006">
    <property type="protein sequence ID" value="KAF7827157.1"/>
    <property type="molecule type" value="Genomic_DNA"/>
</dbReference>
<proteinExistence type="predicted"/>
<comment type="caution">
    <text evidence="1">The sequence shown here is derived from an EMBL/GenBank/DDBJ whole genome shotgun (WGS) entry which is preliminary data.</text>
</comment>
<name>A0A834TTF0_9FABA</name>
<reference evidence="1" key="1">
    <citation type="submission" date="2020-09" db="EMBL/GenBank/DDBJ databases">
        <title>Genome-Enabled Discovery of Anthraquinone Biosynthesis in Senna tora.</title>
        <authorList>
            <person name="Kang S.-H."/>
            <person name="Pandey R.P."/>
            <person name="Lee C.-M."/>
            <person name="Sim J.-S."/>
            <person name="Jeong J.-T."/>
            <person name="Choi B.-S."/>
            <person name="Jung M."/>
            <person name="Ginzburg D."/>
            <person name="Zhao K."/>
            <person name="Won S.Y."/>
            <person name="Oh T.-J."/>
            <person name="Yu Y."/>
            <person name="Kim N.-H."/>
            <person name="Lee O.R."/>
            <person name="Lee T.-H."/>
            <person name="Bashyal P."/>
            <person name="Kim T.-S."/>
            <person name="Lee W.-H."/>
            <person name="Kawkins C."/>
            <person name="Kim C.-K."/>
            <person name="Kim J.S."/>
            <person name="Ahn B.O."/>
            <person name="Rhee S.Y."/>
            <person name="Sohng J.K."/>
        </authorList>
    </citation>
    <scope>NUCLEOTIDE SEQUENCE</scope>
    <source>
        <tissue evidence="1">Leaf</tissue>
    </source>
</reference>
<sequence>MARGPWELLVGLGYSLVRAINSP</sequence>
<keyword evidence="2" id="KW-1185">Reference proteome</keyword>
<accession>A0A834TTF0</accession>
<dbReference type="AlphaFoldDB" id="A0A834TTF0"/>
<evidence type="ECO:0000313" key="2">
    <source>
        <dbReference type="Proteomes" id="UP000634136"/>
    </source>
</evidence>
<protein>
    <submittedName>
        <fullName evidence="1">Uncharacterized protein</fullName>
    </submittedName>
</protein>
<gene>
    <name evidence="1" type="ORF">G2W53_018321</name>
</gene>
<evidence type="ECO:0000313" key="1">
    <source>
        <dbReference type="EMBL" id="KAF7827157.1"/>
    </source>
</evidence>
<organism evidence="1 2">
    <name type="scientific">Senna tora</name>
    <dbReference type="NCBI Taxonomy" id="362788"/>
    <lineage>
        <taxon>Eukaryota</taxon>
        <taxon>Viridiplantae</taxon>
        <taxon>Streptophyta</taxon>
        <taxon>Embryophyta</taxon>
        <taxon>Tracheophyta</taxon>
        <taxon>Spermatophyta</taxon>
        <taxon>Magnoliopsida</taxon>
        <taxon>eudicotyledons</taxon>
        <taxon>Gunneridae</taxon>
        <taxon>Pentapetalae</taxon>
        <taxon>rosids</taxon>
        <taxon>fabids</taxon>
        <taxon>Fabales</taxon>
        <taxon>Fabaceae</taxon>
        <taxon>Caesalpinioideae</taxon>
        <taxon>Cassia clade</taxon>
        <taxon>Senna</taxon>
    </lineage>
</organism>
<dbReference type="Proteomes" id="UP000634136">
    <property type="component" value="Unassembled WGS sequence"/>
</dbReference>